<dbReference type="Proteomes" id="UP000839733">
    <property type="component" value="Unassembled WGS sequence"/>
</dbReference>
<reference evidence="2" key="1">
    <citation type="submission" date="2018-06" db="EMBL/GenBank/DDBJ databases">
        <authorList>
            <person name="Ashton P.M."/>
            <person name="Dallman T."/>
            <person name="Nair S."/>
            <person name="De Pinna E."/>
            <person name="Peters T."/>
            <person name="Grant K."/>
        </authorList>
    </citation>
    <scope>NUCLEOTIDE SEQUENCE [LARGE SCALE GENOMIC DNA]</scope>
    <source>
        <strain evidence="3">367309</strain>
        <strain evidence="2">498895</strain>
    </source>
</reference>
<sequence length="252" mass="27432">MKPHFDPELPAPEPLDDSEMKAEEPVISSGKPTKRPLWDQPKVQIAALAILAILGLTWKMSGSSSAGPTPPKFATTEQPGSPQPLRVDAPPVQEPVSEPEYVPPVQTAPVKQAPSETDSLAGEVSRALNSQQVYSEKTREGLTALSVRLDRVEQQLSELQGQLQRQPSPSPVRQTMVTPVKPDPVPKTRKTSSGRSWSGHNARINSLYPGLAWVTWKGSSWALRPGDRFAGATVLRIDESRREVVTSSGVIR</sequence>
<feature type="region of interest" description="Disordered" evidence="1">
    <location>
        <begin position="60"/>
        <end position="118"/>
    </location>
</feature>
<feature type="compositionally biased region" description="Low complexity" evidence="1">
    <location>
        <begin position="90"/>
        <end position="105"/>
    </location>
</feature>
<proteinExistence type="predicted"/>
<comment type="caution">
    <text evidence="2">The sequence shown here is derived from an EMBL/GenBank/DDBJ whole genome shotgun (WGS) entry which is preliminary data.</text>
</comment>
<accession>A0A5U8K2Q3</accession>
<dbReference type="AlphaFoldDB" id="A0A5U8K2Q3"/>
<name>A0A5U8K2Q3_SALEB</name>
<protein>
    <recommendedName>
        <fullName evidence="4">Conjugal transfer protein TraP</fullName>
    </recommendedName>
</protein>
<dbReference type="EMBL" id="AAKVUB010000038">
    <property type="protein sequence ID" value="ECW2470769.1"/>
    <property type="molecule type" value="Genomic_DNA"/>
</dbReference>
<evidence type="ECO:0000313" key="2">
    <source>
        <dbReference type="EMBL" id="EBR8572825.1"/>
    </source>
</evidence>
<dbReference type="EMBL" id="AAGTQF010000037">
    <property type="protein sequence ID" value="EBR8572825.1"/>
    <property type="molecule type" value="Genomic_DNA"/>
</dbReference>
<dbReference type="Proteomes" id="UP000839708">
    <property type="component" value="Unassembled WGS sequence"/>
</dbReference>
<feature type="region of interest" description="Disordered" evidence="1">
    <location>
        <begin position="1"/>
        <end position="39"/>
    </location>
</feature>
<organism evidence="2">
    <name type="scientific">Salmonella enterica subsp. enterica serovar Java</name>
    <dbReference type="NCBI Taxonomy" id="224729"/>
    <lineage>
        <taxon>Bacteria</taxon>
        <taxon>Pseudomonadati</taxon>
        <taxon>Pseudomonadota</taxon>
        <taxon>Gammaproteobacteria</taxon>
        <taxon>Enterobacterales</taxon>
        <taxon>Enterobacteriaceae</taxon>
        <taxon>Salmonella</taxon>
    </lineage>
</organism>
<evidence type="ECO:0000313" key="3">
    <source>
        <dbReference type="EMBL" id="ECW2470769.1"/>
    </source>
</evidence>
<evidence type="ECO:0000256" key="1">
    <source>
        <dbReference type="SAM" id="MobiDB-lite"/>
    </source>
</evidence>
<gene>
    <name evidence="2" type="ORF">DOV67_14800</name>
    <name evidence="3" type="ORF">EZX71_23025</name>
</gene>
<evidence type="ECO:0008006" key="4">
    <source>
        <dbReference type="Google" id="ProtNLM"/>
    </source>
</evidence>